<comment type="caution">
    <text evidence="3">The sequence shown here is derived from an EMBL/GenBank/DDBJ whole genome shotgun (WGS) entry which is preliminary data.</text>
</comment>
<dbReference type="InterPro" id="IPR043129">
    <property type="entry name" value="ATPase_NBD"/>
</dbReference>
<accession>A0ABR3PLM2</accession>
<dbReference type="Gene3D" id="3.90.640.10">
    <property type="entry name" value="Actin, Chain A, domain 4"/>
    <property type="match status" value="1"/>
</dbReference>
<evidence type="ECO:0000256" key="2">
    <source>
        <dbReference type="ARBA" id="ARBA00022840"/>
    </source>
</evidence>
<gene>
    <name evidence="3" type="ORF">AAFC00_005660</name>
</gene>
<dbReference type="SUPFAM" id="SSF53067">
    <property type="entry name" value="Actin-like ATPase domain"/>
    <property type="match status" value="2"/>
</dbReference>
<keyword evidence="2" id="KW-0067">ATP-binding</keyword>
<dbReference type="CDD" id="cd10170">
    <property type="entry name" value="ASKHA_NBD_HSP70"/>
    <property type="match status" value="1"/>
</dbReference>
<dbReference type="EMBL" id="JBFMKM010000004">
    <property type="protein sequence ID" value="KAL1307036.1"/>
    <property type="molecule type" value="Genomic_DNA"/>
</dbReference>
<protein>
    <submittedName>
        <fullName evidence="3">Uncharacterized protein</fullName>
    </submittedName>
</protein>
<dbReference type="GeneID" id="95979359"/>
<evidence type="ECO:0000313" key="4">
    <source>
        <dbReference type="Proteomes" id="UP001562354"/>
    </source>
</evidence>
<evidence type="ECO:0000313" key="3">
    <source>
        <dbReference type="EMBL" id="KAL1307036.1"/>
    </source>
</evidence>
<keyword evidence="1" id="KW-0547">Nucleotide-binding</keyword>
<organism evidence="3 4">
    <name type="scientific">Neodothiora populina</name>
    <dbReference type="NCBI Taxonomy" id="2781224"/>
    <lineage>
        <taxon>Eukaryota</taxon>
        <taxon>Fungi</taxon>
        <taxon>Dikarya</taxon>
        <taxon>Ascomycota</taxon>
        <taxon>Pezizomycotina</taxon>
        <taxon>Dothideomycetes</taxon>
        <taxon>Dothideomycetidae</taxon>
        <taxon>Dothideales</taxon>
        <taxon>Dothioraceae</taxon>
        <taxon>Neodothiora</taxon>
    </lineage>
</organism>
<reference evidence="3 4" key="1">
    <citation type="submission" date="2024-07" db="EMBL/GenBank/DDBJ databases">
        <title>Draft sequence of the Neodothiora populina.</title>
        <authorList>
            <person name="Drown D.D."/>
            <person name="Schuette U.S."/>
            <person name="Buechlein A.B."/>
            <person name="Rusch D.R."/>
            <person name="Winton L.W."/>
            <person name="Adams G.A."/>
        </authorList>
    </citation>
    <scope>NUCLEOTIDE SEQUENCE [LARGE SCALE GENOMIC DNA]</scope>
    <source>
        <strain evidence="3 4">CPC 39397</strain>
    </source>
</reference>
<dbReference type="RefSeq" id="XP_069203308.1">
    <property type="nucleotide sequence ID" value="XM_069348259.1"/>
</dbReference>
<evidence type="ECO:0000256" key="1">
    <source>
        <dbReference type="ARBA" id="ARBA00022741"/>
    </source>
</evidence>
<dbReference type="InterPro" id="IPR013126">
    <property type="entry name" value="Hsp_70_fam"/>
</dbReference>
<proteinExistence type="predicted"/>
<dbReference type="PANTHER" id="PTHR14187:SF82">
    <property type="entry name" value="FAMILY CHAPERONE, PUTATIVE (AFU_ORTHOLOGUE AFUA_7G08575)-RELATED"/>
    <property type="match status" value="1"/>
</dbReference>
<name>A0ABR3PLM2_9PEZI</name>
<dbReference type="Pfam" id="PF00012">
    <property type="entry name" value="HSP70"/>
    <property type="match status" value="1"/>
</dbReference>
<dbReference type="Proteomes" id="UP001562354">
    <property type="component" value="Unassembled WGS sequence"/>
</dbReference>
<dbReference type="Gene3D" id="3.30.420.40">
    <property type="match status" value="2"/>
</dbReference>
<sequence>MPRTSVSRTNKVDPGKLLVAVDFGTTFTGVAWLYTGQPRSTYLMQQWPHHAGNDEKVPTCVIAYVKGISTICLRLYRVIRYHEDGSHRWGFQIDTSDLRHEWFKLGLCPEANQTSKLSRQYPSRTALIRSEGEANEKIVIDYLNCLSKHIDFVLTNSLPDHLLRNTNRDFVLTVPAMWSDKAKERMRHCAEAAGLGSGNKLMFVAEPEAAGMYAIKELPPDTLKVGETVVLCDAGGGTVDLISYSIESLTPVPIVSETTPGSGQLCGSIYLDRIFAQYLEKRFRGYPAWTEDHQTEALAKFETDLKRNYTGIGQRRPYILPRVAIGLPDSHDLGIRRGSLEISSRDLRDIFAPVISMIVELVRNQISATRSTVRMVLLAGGFGRNEYLRKEVSRAINSGISVKIVPNGNTAIVRGALIAALSEKRPLIPTIRVESRKARRHYGTSTFTPFQRGSHDVTKKELDPFTGRDRVLVMRWFLNKGATLKESDFTNVRRFPFYIDQRQYLLTPEIPITIYACEDINNKGPPLYRDSTVFELAKLKADLSNIPKADLNLEQGKDGTMYYKIDFEIEMDCQPTSVTFTMLYNGKRYGTHQELI</sequence>
<keyword evidence="4" id="KW-1185">Reference proteome</keyword>
<dbReference type="PANTHER" id="PTHR14187">
    <property type="entry name" value="ALPHA KINASE/ELONGATION FACTOR 2 KINASE"/>
    <property type="match status" value="1"/>
</dbReference>